<evidence type="ECO:0000256" key="4">
    <source>
        <dbReference type="ARBA" id="ARBA00022614"/>
    </source>
</evidence>
<name>A0A087HPB1_ARAAL</name>
<comment type="similarity">
    <text evidence="2">Belongs to the RLP family.</text>
</comment>
<keyword evidence="10 14" id="KW-1133">Transmembrane helix</keyword>
<dbReference type="InterPro" id="IPR050647">
    <property type="entry name" value="Plant_LRR-RLKs"/>
</dbReference>
<reference evidence="18" key="1">
    <citation type="journal article" date="2015" name="Nat. Plants">
        <title>Genome expansion of Arabis alpina linked with retrotransposition and reduced symmetric DNA methylation.</title>
        <authorList>
            <person name="Willing E.M."/>
            <person name="Rawat V."/>
            <person name="Mandakova T."/>
            <person name="Maumus F."/>
            <person name="James G.V."/>
            <person name="Nordstroem K.J."/>
            <person name="Becker C."/>
            <person name="Warthmann N."/>
            <person name="Chica C."/>
            <person name="Szarzynska B."/>
            <person name="Zytnicki M."/>
            <person name="Albani M.C."/>
            <person name="Kiefer C."/>
            <person name="Bergonzi S."/>
            <person name="Castaings L."/>
            <person name="Mateos J.L."/>
            <person name="Berns M.C."/>
            <person name="Bujdoso N."/>
            <person name="Piofczyk T."/>
            <person name="de Lorenzo L."/>
            <person name="Barrero-Sicilia C."/>
            <person name="Mateos I."/>
            <person name="Piednoel M."/>
            <person name="Hagmann J."/>
            <person name="Chen-Min-Tao R."/>
            <person name="Iglesias-Fernandez R."/>
            <person name="Schuster S.C."/>
            <person name="Alonso-Blanco C."/>
            <person name="Roudier F."/>
            <person name="Carbonero P."/>
            <person name="Paz-Ares J."/>
            <person name="Davis S.J."/>
            <person name="Pecinka A."/>
            <person name="Quesneville H."/>
            <person name="Colot V."/>
            <person name="Lysak M.A."/>
            <person name="Weigel D."/>
            <person name="Coupland G."/>
            <person name="Schneeberger K."/>
        </authorList>
    </citation>
    <scope>NUCLEOTIDE SEQUENCE [LARGE SCALE GENOMIC DNA]</scope>
    <source>
        <strain evidence="18">cv. Pajares</strain>
    </source>
</reference>
<dbReference type="Pfam" id="PF00560">
    <property type="entry name" value="LRR_1"/>
    <property type="match status" value="7"/>
</dbReference>
<dbReference type="PROSITE" id="PS51450">
    <property type="entry name" value="LRR"/>
    <property type="match status" value="1"/>
</dbReference>
<dbReference type="GO" id="GO:0005886">
    <property type="term" value="C:plasma membrane"/>
    <property type="evidence" value="ECO:0007669"/>
    <property type="project" value="UniProtKB-SubCell"/>
</dbReference>
<keyword evidence="7" id="KW-0677">Repeat</keyword>
<evidence type="ECO:0000256" key="3">
    <source>
        <dbReference type="ARBA" id="ARBA00022475"/>
    </source>
</evidence>
<dbReference type="PANTHER" id="PTHR48056">
    <property type="entry name" value="LRR RECEPTOR-LIKE SERINE/THREONINE-PROTEIN KINASE-RELATED"/>
    <property type="match status" value="1"/>
</dbReference>
<evidence type="ECO:0000256" key="14">
    <source>
        <dbReference type="SAM" id="Phobius"/>
    </source>
</evidence>
<dbReference type="PRINTS" id="PR00019">
    <property type="entry name" value="LEURICHRPT"/>
</dbReference>
<keyword evidence="8" id="KW-0547">Nucleotide-binding</keyword>
<evidence type="ECO:0000256" key="1">
    <source>
        <dbReference type="ARBA" id="ARBA00004251"/>
    </source>
</evidence>
<evidence type="ECO:0000313" key="18">
    <source>
        <dbReference type="Proteomes" id="UP000029120"/>
    </source>
</evidence>
<evidence type="ECO:0000256" key="5">
    <source>
        <dbReference type="ARBA" id="ARBA00022692"/>
    </source>
</evidence>
<organism evidence="17 18">
    <name type="scientific">Arabis alpina</name>
    <name type="common">Alpine rock-cress</name>
    <dbReference type="NCBI Taxonomy" id="50452"/>
    <lineage>
        <taxon>Eukaryota</taxon>
        <taxon>Viridiplantae</taxon>
        <taxon>Streptophyta</taxon>
        <taxon>Embryophyta</taxon>
        <taxon>Tracheophyta</taxon>
        <taxon>Spermatophyta</taxon>
        <taxon>Magnoliopsida</taxon>
        <taxon>eudicotyledons</taxon>
        <taxon>Gunneridae</taxon>
        <taxon>Pentapetalae</taxon>
        <taxon>rosids</taxon>
        <taxon>malvids</taxon>
        <taxon>Brassicales</taxon>
        <taxon>Brassicaceae</taxon>
        <taxon>Arabideae</taxon>
        <taxon>Arabis</taxon>
    </lineage>
</organism>
<dbReference type="InterPro" id="IPR001611">
    <property type="entry name" value="Leu-rich_rpt"/>
</dbReference>
<evidence type="ECO:0000259" key="16">
    <source>
        <dbReference type="Pfam" id="PF08263"/>
    </source>
</evidence>
<evidence type="ECO:0000256" key="8">
    <source>
        <dbReference type="ARBA" id="ARBA00022741"/>
    </source>
</evidence>
<evidence type="ECO:0000256" key="6">
    <source>
        <dbReference type="ARBA" id="ARBA00022729"/>
    </source>
</evidence>
<dbReference type="InterPro" id="IPR003591">
    <property type="entry name" value="Leu-rich_rpt_typical-subtyp"/>
</dbReference>
<keyword evidence="4" id="KW-0433">Leucine-rich repeat</keyword>
<keyword evidence="5 14" id="KW-0812">Transmembrane</keyword>
<feature type="signal peptide" evidence="15">
    <location>
        <begin position="1"/>
        <end position="26"/>
    </location>
</feature>
<evidence type="ECO:0000256" key="2">
    <source>
        <dbReference type="ARBA" id="ARBA00009592"/>
    </source>
</evidence>
<dbReference type="FunFam" id="3.80.10.10:FF:000213">
    <property type="entry name" value="Tyrosine-sulfated glycopeptide receptor 1"/>
    <property type="match status" value="1"/>
</dbReference>
<dbReference type="OrthoDB" id="1070245at2759"/>
<evidence type="ECO:0000256" key="9">
    <source>
        <dbReference type="ARBA" id="ARBA00022840"/>
    </source>
</evidence>
<dbReference type="Proteomes" id="UP000029120">
    <property type="component" value="Chromosome 1"/>
</dbReference>
<dbReference type="Gene3D" id="3.80.10.10">
    <property type="entry name" value="Ribonuclease Inhibitor"/>
    <property type="match status" value="4"/>
</dbReference>
<feature type="domain" description="Leucine-rich repeat-containing N-terminal plant-type" evidence="16">
    <location>
        <begin position="31"/>
        <end position="58"/>
    </location>
</feature>
<protein>
    <recommendedName>
        <fullName evidence="16">Leucine-rich repeat-containing N-terminal plant-type domain-containing protein</fullName>
    </recommendedName>
</protein>
<dbReference type="eggNOG" id="KOG0619">
    <property type="taxonomic scope" value="Eukaryota"/>
</dbReference>
<keyword evidence="9" id="KW-0067">ATP-binding</keyword>
<evidence type="ECO:0000256" key="15">
    <source>
        <dbReference type="SAM" id="SignalP"/>
    </source>
</evidence>
<evidence type="ECO:0000256" key="13">
    <source>
        <dbReference type="ARBA" id="ARBA00023180"/>
    </source>
</evidence>
<feature type="chain" id="PRO_5001823643" description="Leucine-rich repeat-containing N-terminal plant-type domain-containing protein" evidence="15">
    <location>
        <begin position="27"/>
        <end position="663"/>
    </location>
</feature>
<keyword evidence="18" id="KW-1185">Reference proteome</keyword>
<dbReference type="Pfam" id="PF08263">
    <property type="entry name" value="LRRNT_2"/>
    <property type="match status" value="1"/>
</dbReference>
<dbReference type="InterPro" id="IPR032675">
    <property type="entry name" value="LRR_dom_sf"/>
</dbReference>
<evidence type="ECO:0000256" key="10">
    <source>
        <dbReference type="ARBA" id="ARBA00022989"/>
    </source>
</evidence>
<dbReference type="SMART" id="SM00369">
    <property type="entry name" value="LRR_TYP"/>
    <property type="match status" value="6"/>
</dbReference>
<keyword evidence="13" id="KW-0325">Glycoprotein</keyword>
<evidence type="ECO:0000313" key="17">
    <source>
        <dbReference type="EMBL" id="KFK43963.1"/>
    </source>
</evidence>
<keyword evidence="11 14" id="KW-0472">Membrane</keyword>
<dbReference type="PANTHER" id="PTHR48056:SF81">
    <property type="entry name" value="RECEPTOR PROTEIN-TYROSINE KINASE CEPR1"/>
    <property type="match status" value="1"/>
</dbReference>
<dbReference type="GO" id="GO:0033612">
    <property type="term" value="F:receptor serine/threonine kinase binding"/>
    <property type="evidence" value="ECO:0007669"/>
    <property type="project" value="TreeGrafter"/>
</dbReference>
<evidence type="ECO:0000256" key="12">
    <source>
        <dbReference type="ARBA" id="ARBA00023170"/>
    </source>
</evidence>
<comment type="subcellular location">
    <subcellularLocation>
        <location evidence="1">Cell membrane</location>
        <topology evidence="1">Single-pass type I membrane protein</topology>
    </subcellularLocation>
</comment>
<sequence length="663" mass="74003">MILSQSYSFSGFVTIFFFFFASHTLASPTLQRDALLEFKNDSWNTSSDHCSWKGVTCDGKSGEVIKGSLKSNTSLFKLQHLREVPASIGNLNQLALLSLSSNNLSGNIPISFANFNKLSNLDLCKNQFTSGDFPRILPNLTSLSRLELGYNHFKSKLPADMSGLHNLEKLDVTGNSFVGSVPTSLFAIPSLRRVSLRENQFAGPLEFGETSSSCLYLSHNSLIGTILGSMSKLVSLFSLDLSYNMLEGQVPSFLWRLFSLSLSHNSFSSLEESLEVVFNGNDLDLGSNSLEGLFPQWICNSTSLVFLDLSINHLTGSIPSCLKNSTTLRDVNLRNNNFSGILPDIFIHFTELLSLDVSHNQFLNLKGNKIKDRFPSWLQSLKFLRVLLLGTNAFYGPIYSSSASFGFQNLRVIDISHNSFNGMLPQDYFANWLEMSSVRIDETDLYAYEHTNLYEDGPYSSFIGELFYQDSMDMMYKGVETEFLWIFVAYKAIAFSGNKFQGRIPKSTGMLKGLRLLNLSGNAFIGPIPSSLAKITNLEVLDLSHNKLSGQIPHGLGNLSFMSYLDFSHNLLQGPLPRGTKFQRQNCSSFEHDLGLYGLEDICGQIHVPYATSQQLEDFSSEPKEMLNWIAAAIAYGPGVFCGLVIRHIFTSYKQGWFMEKFG</sequence>
<dbReference type="SUPFAM" id="SSF52047">
    <property type="entry name" value="RNI-like"/>
    <property type="match status" value="1"/>
</dbReference>
<dbReference type="AlphaFoldDB" id="A0A087HPB1"/>
<evidence type="ECO:0000256" key="11">
    <source>
        <dbReference type="ARBA" id="ARBA00023136"/>
    </source>
</evidence>
<dbReference type="Gramene" id="KFK43963">
    <property type="protein sequence ID" value="KFK43963"/>
    <property type="gene ID" value="AALP_AA1G197100"/>
</dbReference>
<proteinExistence type="inferred from homology"/>
<accession>A0A087HPB1</accession>
<dbReference type="SUPFAM" id="SSF52058">
    <property type="entry name" value="L domain-like"/>
    <property type="match status" value="1"/>
</dbReference>
<dbReference type="OMA" id="WICNSTS"/>
<dbReference type="InterPro" id="IPR013210">
    <property type="entry name" value="LRR_N_plant-typ"/>
</dbReference>
<gene>
    <name evidence="17" type="ordered locus">AALP_Aa1g197100</name>
</gene>
<dbReference type="GO" id="GO:0005524">
    <property type="term" value="F:ATP binding"/>
    <property type="evidence" value="ECO:0007669"/>
    <property type="project" value="UniProtKB-KW"/>
</dbReference>
<feature type="transmembrane region" description="Helical" evidence="14">
    <location>
        <begin position="626"/>
        <end position="646"/>
    </location>
</feature>
<dbReference type="FunFam" id="3.80.10.10:FF:000041">
    <property type="entry name" value="LRR receptor-like serine/threonine-protein kinase ERECTA"/>
    <property type="match status" value="1"/>
</dbReference>
<keyword evidence="3" id="KW-1003">Cell membrane</keyword>
<evidence type="ECO:0000256" key="7">
    <source>
        <dbReference type="ARBA" id="ARBA00022737"/>
    </source>
</evidence>
<keyword evidence="6 15" id="KW-0732">Signal</keyword>
<dbReference type="Pfam" id="PF13855">
    <property type="entry name" value="LRR_8"/>
    <property type="match status" value="1"/>
</dbReference>
<dbReference type="EMBL" id="CM002869">
    <property type="protein sequence ID" value="KFK43963.1"/>
    <property type="molecule type" value="Genomic_DNA"/>
</dbReference>
<keyword evidence="12" id="KW-0675">Receptor</keyword>